<dbReference type="AlphaFoldDB" id="W9QS88"/>
<dbReference type="Proteomes" id="UP000030645">
    <property type="component" value="Unassembled WGS sequence"/>
</dbReference>
<dbReference type="EMBL" id="KE344074">
    <property type="protein sequence ID" value="EXB52901.1"/>
    <property type="molecule type" value="Genomic_DNA"/>
</dbReference>
<evidence type="ECO:0000313" key="2">
    <source>
        <dbReference type="EMBL" id="EXB52901.1"/>
    </source>
</evidence>
<proteinExistence type="predicted"/>
<accession>W9QS88</accession>
<sequence>MRPWGCSIRPHWQHRESAQSRQATTERPHCRRWIPQGSRRFASARSASTAAEANPTSLSMTFFPLKIRSKLQRSQIHLFSLNTKQKRKKWFKKLKKARFPNKG</sequence>
<evidence type="ECO:0000313" key="3">
    <source>
        <dbReference type="Proteomes" id="UP000030645"/>
    </source>
</evidence>
<organism evidence="2 3">
    <name type="scientific">Morus notabilis</name>
    <dbReference type="NCBI Taxonomy" id="981085"/>
    <lineage>
        <taxon>Eukaryota</taxon>
        <taxon>Viridiplantae</taxon>
        <taxon>Streptophyta</taxon>
        <taxon>Embryophyta</taxon>
        <taxon>Tracheophyta</taxon>
        <taxon>Spermatophyta</taxon>
        <taxon>Magnoliopsida</taxon>
        <taxon>eudicotyledons</taxon>
        <taxon>Gunneridae</taxon>
        <taxon>Pentapetalae</taxon>
        <taxon>rosids</taxon>
        <taxon>fabids</taxon>
        <taxon>Rosales</taxon>
        <taxon>Moraceae</taxon>
        <taxon>Moreae</taxon>
        <taxon>Morus</taxon>
    </lineage>
</organism>
<feature type="compositionally biased region" description="Basic and acidic residues" evidence="1">
    <location>
        <begin position="13"/>
        <end position="28"/>
    </location>
</feature>
<name>W9QS88_9ROSA</name>
<protein>
    <submittedName>
        <fullName evidence="2">Uncharacterized protein</fullName>
    </submittedName>
</protein>
<gene>
    <name evidence="2" type="ORF">L484_004965</name>
</gene>
<feature type="region of interest" description="Disordered" evidence="1">
    <location>
        <begin position="1"/>
        <end position="28"/>
    </location>
</feature>
<keyword evidence="3" id="KW-1185">Reference proteome</keyword>
<reference evidence="3" key="1">
    <citation type="submission" date="2013-01" db="EMBL/GenBank/DDBJ databases">
        <title>Draft Genome Sequence of a Mulberry Tree, Morus notabilis C.K. Schneid.</title>
        <authorList>
            <person name="He N."/>
            <person name="Zhao S."/>
        </authorList>
    </citation>
    <scope>NUCLEOTIDE SEQUENCE</scope>
</reference>
<evidence type="ECO:0000256" key="1">
    <source>
        <dbReference type="SAM" id="MobiDB-lite"/>
    </source>
</evidence>